<dbReference type="EMBL" id="JH636049">
    <property type="protein sequence ID" value="EID56438.1"/>
    <property type="molecule type" value="Genomic_DNA"/>
</dbReference>
<name>I0V8I5_9PSEU</name>
<dbReference type="RefSeq" id="WP_006240671.1">
    <property type="nucleotide sequence ID" value="NZ_JH636049.1"/>
</dbReference>
<sequence>MKKTVLVTGCTSGLGLGLATYFAHRGDRVLVHGRDAGRLGLLADTLCAAGGDVESVVGDITEPASVAALCESVGALTDRLDLIINNAAVGGGTDPRRREVNSAGTERRLAGNYLAPYQINRRLLPLLAPQGRIVNVASIGQLPIDLDDLGFTRDYDGVEAYCRSKLALIMDTIDLGGQGVHANVLHPAHLMPTRMVRDSGFVPEATMDDGLLPVLRLALDSALADVKGAYFDRFDRAEPHPQARDEQVRKTLSAWAAEQVGL</sequence>
<dbReference type="OrthoDB" id="4577644at2"/>
<dbReference type="PRINTS" id="PR00081">
    <property type="entry name" value="GDHRDH"/>
</dbReference>
<evidence type="ECO:0008006" key="5">
    <source>
        <dbReference type="Google" id="ProtNLM"/>
    </source>
</evidence>
<dbReference type="InterPro" id="IPR002347">
    <property type="entry name" value="SDR_fam"/>
</dbReference>
<evidence type="ECO:0000256" key="1">
    <source>
        <dbReference type="ARBA" id="ARBA00023002"/>
    </source>
</evidence>
<dbReference type="GO" id="GO:0016491">
    <property type="term" value="F:oxidoreductase activity"/>
    <property type="evidence" value="ECO:0007669"/>
    <property type="project" value="UniProtKB-KW"/>
</dbReference>
<dbReference type="HOGENOM" id="CLU_010194_44_5_11"/>
<gene>
    <name evidence="3" type="ORF">SacxiDRAFT_4257</name>
</gene>
<proteinExistence type="inferred from homology"/>
<evidence type="ECO:0000256" key="2">
    <source>
        <dbReference type="RuleBase" id="RU000363"/>
    </source>
</evidence>
<dbReference type="SUPFAM" id="SSF51735">
    <property type="entry name" value="NAD(P)-binding Rossmann-fold domains"/>
    <property type="match status" value="1"/>
</dbReference>
<evidence type="ECO:0000313" key="4">
    <source>
        <dbReference type="Proteomes" id="UP000004691"/>
    </source>
</evidence>
<dbReference type="AlphaFoldDB" id="I0V8I5"/>
<accession>I0V8I5</accession>
<evidence type="ECO:0000313" key="3">
    <source>
        <dbReference type="EMBL" id="EID56438.1"/>
    </source>
</evidence>
<dbReference type="InterPro" id="IPR036291">
    <property type="entry name" value="NAD(P)-bd_dom_sf"/>
</dbReference>
<dbReference type="Gene3D" id="3.40.50.720">
    <property type="entry name" value="NAD(P)-binding Rossmann-like Domain"/>
    <property type="match status" value="1"/>
</dbReference>
<organism evidence="3 4">
    <name type="scientific">Saccharomonospora xinjiangensis XJ-54</name>
    <dbReference type="NCBI Taxonomy" id="882086"/>
    <lineage>
        <taxon>Bacteria</taxon>
        <taxon>Bacillati</taxon>
        <taxon>Actinomycetota</taxon>
        <taxon>Actinomycetes</taxon>
        <taxon>Pseudonocardiales</taxon>
        <taxon>Pseudonocardiaceae</taxon>
        <taxon>Saccharomonospora</taxon>
    </lineage>
</organism>
<keyword evidence="4" id="KW-1185">Reference proteome</keyword>
<reference evidence="3 4" key="1">
    <citation type="submission" date="2012-01" db="EMBL/GenBank/DDBJ databases">
        <title>Improved High-Quality Draft sequence of Saccharomonospora xinjiangensis XJ-54.</title>
        <authorList>
            <consortium name="US DOE Joint Genome Institute"/>
            <person name="Lucas S."/>
            <person name="Han J."/>
            <person name="Lapidus A."/>
            <person name="Cheng J.-F."/>
            <person name="Goodwin L."/>
            <person name="Pitluck S."/>
            <person name="Peters L."/>
            <person name="Mikhailova N."/>
            <person name="Teshima H."/>
            <person name="Detter J.C."/>
            <person name="Han C."/>
            <person name="Tapia R."/>
            <person name="Land M."/>
            <person name="Hauser L."/>
            <person name="Kyrpides N."/>
            <person name="Ivanova N."/>
            <person name="Pagani I."/>
            <person name="Brambilla E.-M."/>
            <person name="Klenk H.-P."/>
            <person name="Woyke T."/>
        </authorList>
    </citation>
    <scope>NUCLEOTIDE SEQUENCE [LARGE SCALE GENOMIC DNA]</scope>
    <source>
        <strain evidence="3 4">XJ-54</strain>
    </source>
</reference>
<dbReference type="PANTHER" id="PTHR43157:SF31">
    <property type="entry name" value="PHOSPHATIDYLINOSITOL-GLYCAN BIOSYNTHESIS CLASS F PROTEIN"/>
    <property type="match status" value="1"/>
</dbReference>
<comment type="similarity">
    <text evidence="2">Belongs to the short-chain dehydrogenases/reductases (SDR) family.</text>
</comment>
<dbReference type="STRING" id="882086.SacxiDRAFT_4257"/>
<dbReference type="eggNOG" id="COG1028">
    <property type="taxonomic scope" value="Bacteria"/>
</dbReference>
<protein>
    <recommendedName>
        <fullName evidence="5">Short-chain alcohol dehydrogenase</fullName>
    </recommendedName>
</protein>
<dbReference type="PRINTS" id="PR00080">
    <property type="entry name" value="SDRFAMILY"/>
</dbReference>
<dbReference type="Proteomes" id="UP000004691">
    <property type="component" value="Unassembled WGS sequence"/>
</dbReference>
<dbReference type="Pfam" id="PF00106">
    <property type="entry name" value="adh_short"/>
    <property type="match status" value="1"/>
</dbReference>
<dbReference type="PANTHER" id="PTHR43157">
    <property type="entry name" value="PHOSPHATIDYLINOSITOL-GLYCAN BIOSYNTHESIS CLASS F PROTEIN-RELATED"/>
    <property type="match status" value="1"/>
</dbReference>
<keyword evidence="1" id="KW-0560">Oxidoreductase</keyword>